<gene>
    <name evidence="8" type="ORF">AXE65_08080</name>
</gene>
<dbReference type="InterPro" id="IPR018117">
    <property type="entry name" value="C5_DNA_meth_AS"/>
</dbReference>
<dbReference type="GO" id="GO:0003886">
    <property type="term" value="F:DNA (cytosine-5-)-methyltransferase activity"/>
    <property type="evidence" value="ECO:0007669"/>
    <property type="project" value="UniProtKB-EC"/>
</dbReference>
<keyword evidence="9" id="KW-1185">Reference proteome</keyword>
<evidence type="ECO:0000256" key="7">
    <source>
        <dbReference type="PROSITE-ProRule" id="PRU01016"/>
    </source>
</evidence>
<reference evidence="8 9" key="1">
    <citation type="submission" date="2016-02" db="EMBL/GenBank/DDBJ databases">
        <authorList>
            <person name="Wen L."/>
            <person name="He K."/>
            <person name="Yang H."/>
        </authorList>
    </citation>
    <scope>NUCLEOTIDE SEQUENCE [LARGE SCALE GENOMIC DNA]</scope>
    <source>
        <strain evidence="8 9">CV58</strain>
    </source>
</reference>
<sequence>MNYLSLFSSIEAASQAWQPLGWQPVAFAEIEPFPCAVLAHHYPDIPNLGNVTEITDEQIKALGAIDVVVGGSPCQNLSLAGKRAGLAGAQSKLFHEQIRIFHAARHFCGARWLVWENVPGAFSSNGGADFDCVAGAMAGCRLDVPADGWGYEGMALGEHGLLEWAVLDAQWFGLAQRRKRVFAVLDAGNWQGRPPVLLERDSLRGDCPPRRMAQKSAANPAHASLDRAGCEQAVPEISMCLNAGAMGRRDAESETFVVHVCKTANTQSNGLGISNEGAAYTLDTAPNQAIAQDSGVRRLTPRECERLQGFPDDYTCIAWRGKSAKPCPDSPRYKALGNSMAVPVMRWIGQRIDAATKFEALEKAA</sequence>
<evidence type="ECO:0000256" key="5">
    <source>
        <dbReference type="ARBA" id="ARBA00022747"/>
    </source>
</evidence>
<dbReference type="Pfam" id="PF00145">
    <property type="entry name" value="DNA_methylase"/>
    <property type="match status" value="1"/>
</dbReference>
<dbReference type="GO" id="GO:0009307">
    <property type="term" value="P:DNA restriction-modification system"/>
    <property type="evidence" value="ECO:0007669"/>
    <property type="project" value="UniProtKB-KW"/>
</dbReference>
<dbReference type="PROSITE" id="PS51679">
    <property type="entry name" value="SAM_MT_C5"/>
    <property type="match status" value="1"/>
</dbReference>
<accession>A0A139SHF2</accession>
<evidence type="ECO:0000313" key="9">
    <source>
        <dbReference type="Proteomes" id="UP000072660"/>
    </source>
</evidence>
<dbReference type="EC" id="2.1.1.37" evidence="1"/>
<evidence type="ECO:0000256" key="6">
    <source>
        <dbReference type="ARBA" id="ARBA00047422"/>
    </source>
</evidence>
<keyword evidence="2 7" id="KW-0489">Methyltransferase</keyword>
<feature type="active site" evidence="7">
    <location>
        <position position="74"/>
    </location>
</feature>
<evidence type="ECO:0000256" key="2">
    <source>
        <dbReference type="ARBA" id="ARBA00022603"/>
    </source>
</evidence>
<keyword evidence="5" id="KW-0680">Restriction system</keyword>
<name>A0A139SHF2_9GAMM</name>
<dbReference type="InterPro" id="IPR029063">
    <property type="entry name" value="SAM-dependent_MTases_sf"/>
</dbReference>
<dbReference type="InterPro" id="IPR001525">
    <property type="entry name" value="C5_MeTfrase"/>
</dbReference>
<protein>
    <recommendedName>
        <fullName evidence="1">DNA (cytosine-5-)-methyltransferase</fullName>
        <ecNumber evidence="1">2.1.1.37</ecNumber>
    </recommendedName>
</protein>
<dbReference type="OrthoDB" id="9813719at2"/>
<dbReference type="InterPro" id="IPR050750">
    <property type="entry name" value="C5-MTase"/>
</dbReference>
<dbReference type="Gene3D" id="3.90.120.10">
    <property type="entry name" value="DNA Methylase, subunit A, domain 2"/>
    <property type="match status" value="1"/>
</dbReference>
<evidence type="ECO:0000256" key="1">
    <source>
        <dbReference type="ARBA" id="ARBA00011975"/>
    </source>
</evidence>
<dbReference type="PROSITE" id="PS00094">
    <property type="entry name" value="C5_MTASE_1"/>
    <property type="match status" value="1"/>
</dbReference>
<organism evidence="8 9">
    <name type="scientific">Ventosimonas gracilis</name>
    <dbReference type="NCBI Taxonomy" id="1680762"/>
    <lineage>
        <taxon>Bacteria</taxon>
        <taxon>Pseudomonadati</taxon>
        <taxon>Pseudomonadota</taxon>
        <taxon>Gammaproteobacteria</taxon>
        <taxon>Pseudomonadales</taxon>
        <taxon>Ventosimonadaceae</taxon>
        <taxon>Ventosimonas</taxon>
    </lineage>
</organism>
<dbReference type="SUPFAM" id="SSF53335">
    <property type="entry name" value="S-adenosyl-L-methionine-dependent methyltransferases"/>
    <property type="match status" value="1"/>
</dbReference>
<dbReference type="RefSeq" id="WP_068393471.1">
    <property type="nucleotide sequence ID" value="NZ_LSZO01000221.1"/>
</dbReference>
<comment type="catalytic activity">
    <reaction evidence="6">
        <text>a 2'-deoxycytidine in DNA + S-adenosyl-L-methionine = a 5-methyl-2'-deoxycytidine in DNA + S-adenosyl-L-homocysteine + H(+)</text>
        <dbReference type="Rhea" id="RHEA:13681"/>
        <dbReference type="Rhea" id="RHEA-COMP:11369"/>
        <dbReference type="Rhea" id="RHEA-COMP:11370"/>
        <dbReference type="ChEBI" id="CHEBI:15378"/>
        <dbReference type="ChEBI" id="CHEBI:57856"/>
        <dbReference type="ChEBI" id="CHEBI:59789"/>
        <dbReference type="ChEBI" id="CHEBI:85452"/>
        <dbReference type="ChEBI" id="CHEBI:85454"/>
        <dbReference type="EC" id="2.1.1.37"/>
    </reaction>
</comment>
<dbReference type="PANTHER" id="PTHR46098">
    <property type="entry name" value="TRNA (CYTOSINE(38)-C(5))-METHYLTRANSFERASE"/>
    <property type="match status" value="1"/>
</dbReference>
<keyword evidence="3 7" id="KW-0808">Transferase</keyword>
<keyword evidence="4 7" id="KW-0949">S-adenosyl-L-methionine</keyword>
<proteinExistence type="inferred from homology"/>
<comment type="caution">
    <text evidence="8">The sequence shown here is derived from an EMBL/GenBank/DDBJ whole genome shotgun (WGS) entry which is preliminary data.</text>
</comment>
<evidence type="ECO:0000313" key="8">
    <source>
        <dbReference type="EMBL" id="KXU33910.1"/>
    </source>
</evidence>
<dbReference type="PANTHER" id="PTHR46098:SF1">
    <property type="entry name" value="TRNA (CYTOSINE(38)-C(5))-METHYLTRANSFERASE"/>
    <property type="match status" value="1"/>
</dbReference>
<dbReference type="EMBL" id="LSZO01000221">
    <property type="protein sequence ID" value="KXU33910.1"/>
    <property type="molecule type" value="Genomic_DNA"/>
</dbReference>
<dbReference type="GO" id="GO:0032259">
    <property type="term" value="P:methylation"/>
    <property type="evidence" value="ECO:0007669"/>
    <property type="project" value="UniProtKB-KW"/>
</dbReference>
<dbReference type="Proteomes" id="UP000072660">
    <property type="component" value="Unassembled WGS sequence"/>
</dbReference>
<dbReference type="AlphaFoldDB" id="A0A139SHF2"/>
<evidence type="ECO:0000256" key="4">
    <source>
        <dbReference type="ARBA" id="ARBA00022691"/>
    </source>
</evidence>
<evidence type="ECO:0000256" key="3">
    <source>
        <dbReference type="ARBA" id="ARBA00022679"/>
    </source>
</evidence>
<comment type="similarity">
    <text evidence="7">Belongs to the class I-like SAM-binding methyltransferase superfamily. C5-methyltransferase family.</text>
</comment>
<dbReference type="Gene3D" id="3.40.50.150">
    <property type="entry name" value="Vaccinia Virus protein VP39"/>
    <property type="match status" value="1"/>
</dbReference>